<dbReference type="SUPFAM" id="SSF56059">
    <property type="entry name" value="Glutathione synthetase ATP-binding domain-like"/>
    <property type="match status" value="1"/>
</dbReference>
<dbReference type="RefSeq" id="WP_171469865.1">
    <property type="nucleotide sequence ID" value="NZ_CP053452.2"/>
</dbReference>
<dbReference type="EMBL" id="CP053452">
    <property type="protein sequence ID" value="QJW93713.1"/>
    <property type="molecule type" value="Genomic_DNA"/>
</dbReference>
<dbReference type="Gene3D" id="3.30.470.20">
    <property type="entry name" value="ATP-grasp fold, B domain"/>
    <property type="match status" value="1"/>
</dbReference>
<feature type="domain" description="ATP-grasp" evidence="2">
    <location>
        <begin position="91"/>
        <end position="290"/>
    </location>
</feature>
<evidence type="ECO:0000259" key="2">
    <source>
        <dbReference type="PROSITE" id="PS50975"/>
    </source>
</evidence>
<accession>A0A6M5YKA2</accession>
<dbReference type="PANTHER" id="PTHR21621:SF0">
    <property type="entry name" value="BETA-CITRYLGLUTAMATE SYNTHASE B-RELATED"/>
    <property type="match status" value="1"/>
</dbReference>
<keyword evidence="1" id="KW-0547">Nucleotide-binding</keyword>
<dbReference type="KEGG" id="ftj:FTUN_1224"/>
<sequence>MKKVGVIVGREWSFPPRFIDEVNGRNAGVVAEFAKLGGTRMDEAVPYAVLVDRISHEVPYYRSYLKHAVLEGVTVINNPFMWTADDKFFGASLCQKLGLAHPKTVALPNKDYVPGIVKTESLRNLEYPINWQAILDYVGLPCILKDAHGGGWRGVYVCHSVEELIRYYDGSGLLTMIAQEFIKWDRYVRCMCLGRNLVLPMPYDTNNRRYVPDPNYLTPALTERVIADSLKLVGALGYDMNTVEWAIKDGVPYAIDFMNPAPDMDVNSLTPEYFEWVVKHMADLVIDRALNPAPQLTELKWSKLF</sequence>
<dbReference type="GO" id="GO:0005524">
    <property type="term" value="F:ATP binding"/>
    <property type="evidence" value="ECO:0007669"/>
    <property type="project" value="UniProtKB-UniRule"/>
</dbReference>
<protein>
    <recommendedName>
        <fullName evidence="2">ATP-grasp domain-containing protein</fullName>
    </recommendedName>
</protein>
<evidence type="ECO:0000256" key="1">
    <source>
        <dbReference type="PROSITE-ProRule" id="PRU00409"/>
    </source>
</evidence>
<keyword evidence="1" id="KW-0067">ATP-binding</keyword>
<keyword evidence="4" id="KW-1185">Reference proteome</keyword>
<evidence type="ECO:0000313" key="3">
    <source>
        <dbReference type="EMBL" id="QJW93713.1"/>
    </source>
</evidence>
<dbReference type="GO" id="GO:0046872">
    <property type="term" value="F:metal ion binding"/>
    <property type="evidence" value="ECO:0007669"/>
    <property type="project" value="InterPro"/>
</dbReference>
<dbReference type="PROSITE" id="PS50975">
    <property type="entry name" value="ATP_GRASP"/>
    <property type="match status" value="1"/>
</dbReference>
<evidence type="ECO:0000313" key="4">
    <source>
        <dbReference type="Proteomes" id="UP000503447"/>
    </source>
</evidence>
<dbReference type="Proteomes" id="UP000503447">
    <property type="component" value="Chromosome"/>
</dbReference>
<dbReference type="AlphaFoldDB" id="A0A6M5YKA2"/>
<dbReference type="InterPro" id="IPR011761">
    <property type="entry name" value="ATP-grasp"/>
</dbReference>
<organism evidence="3 4">
    <name type="scientific">Frigoriglobus tundricola</name>
    <dbReference type="NCBI Taxonomy" id="2774151"/>
    <lineage>
        <taxon>Bacteria</taxon>
        <taxon>Pseudomonadati</taxon>
        <taxon>Planctomycetota</taxon>
        <taxon>Planctomycetia</taxon>
        <taxon>Gemmatales</taxon>
        <taxon>Gemmataceae</taxon>
        <taxon>Frigoriglobus</taxon>
    </lineage>
</organism>
<reference evidence="4" key="1">
    <citation type="submission" date="2020-05" db="EMBL/GenBank/DDBJ databases">
        <title>Frigoriglobus tundricola gen. nov., sp. nov., a psychrotolerant cellulolytic planctomycete of the family Gemmataceae with two divergent copies of 16S rRNA gene.</title>
        <authorList>
            <person name="Kulichevskaya I.S."/>
            <person name="Ivanova A.A."/>
            <person name="Naumoff D.G."/>
            <person name="Beletsky A.V."/>
            <person name="Rijpstra W.I.C."/>
            <person name="Sinninghe Damste J.S."/>
            <person name="Mardanov A.V."/>
            <person name="Ravin N.V."/>
            <person name="Dedysh S.N."/>
        </authorList>
    </citation>
    <scope>NUCLEOTIDE SEQUENCE [LARGE SCALE GENOMIC DNA]</scope>
    <source>
        <strain evidence="4">PL17</strain>
    </source>
</reference>
<dbReference type="GO" id="GO:0009432">
    <property type="term" value="P:SOS response"/>
    <property type="evidence" value="ECO:0007669"/>
    <property type="project" value="TreeGrafter"/>
</dbReference>
<dbReference type="PANTHER" id="PTHR21621">
    <property type="entry name" value="RIBOSOMAL PROTEIN S6 MODIFICATION PROTEIN"/>
    <property type="match status" value="1"/>
</dbReference>
<name>A0A6M5YKA2_9BACT</name>
<dbReference type="GO" id="GO:0018169">
    <property type="term" value="F:ribosomal S6-glutamic acid ligase activity"/>
    <property type="evidence" value="ECO:0007669"/>
    <property type="project" value="TreeGrafter"/>
</dbReference>
<dbReference type="GO" id="GO:0005737">
    <property type="term" value="C:cytoplasm"/>
    <property type="evidence" value="ECO:0007669"/>
    <property type="project" value="TreeGrafter"/>
</dbReference>
<gene>
    <name evidence="3" type="ORF">FTUN_1224</name>
</gene>
<proteinExistence type="predicted"/>